<evidence type="ECO:0000313" key="1">
    <source>
        <dbReference type="EMBL" id="AHH20051.1"/>
    </source>
</evidence>
<gene>
    <name evidence="1" type="ORF">NONO_c52710</name>
</gene>
<dbReference type="RefSeq" id="WP_025351434.1">
    <property type="nucleotide sequence ID" value="NZ_CP006850.1"/>
</dbReference>
<dbReference type="HOGENOM" id="CLU_1784881_0_0_11"/>
<dbReference type="eggNOG" id="COG1793">
    <property type="taxonomic scope" value="Bacteria"/>
</dbReference>
<dbReference type="AlphaFoldDB" id="W5TS61"/>
<reference evidence="1 2" key="1">
    <citation type="journal article" date="2014" name="Appl. Environ. Microbiol.">
        <title>Insights into the Microbial Degradation of Rubber and Gutta-Percha by Analysis of the Complete Genome of Nocardia nova SH22a.</title>
        <authorList>
            <person name="Luo Q."/>
            <person name="Hiessl S."/>
            <person name="Poehlein A."/>
            <person name="Daniel R."/>
            <person name="Steinbuchel A."/>
        </authorList>
    </citation>
    <scope>NUCLEOTIDE SEQUENCE [LARGE SCALE GENOMIC DNA]</scope>
    <source>
        <strain evidence="1">SH22a</strain>
    </source>
</reference>
<dbReference type="EMBL" id="CP006850">
    <property type="protein sequence ID" value="AHH20051.1"/>
    <property type="molecule type" value="Genomic_DNA"/>
</dbReference>
<accession>W5TS61</accession>
<dbReference type="Gene3D" id="3.30.470.30">
    <property type="entry name" value="DNA ligase/mRNA capping enzyme"/>
    <property type="match status" value="1"/>
</dbReference>
<dbReference type="OrthoDB" id="9802472at2"/>
<sequence>MQRPQFGHAARGDGLVLGGEIVAPDPAAGAPDFARLQQRMHAKSTATLMAAVRGEYVVLDVLFVGGFSTTKQSYLARRAILDALDPEAGLIRVPPFWTDIDPDCRFNQILDTATGLTDEQKSAIYAGNARKLFRRGRSVGLEPDR</sequence>
<dbReference type="Proteomes" id="UP000019150">
    <property type="component" value="Chromosome"/>
</dbReference>
<dbReference type="SUPFAM" id="SSF56091">
    <property type="entry name" value="DNA ligase/mRNA capping enzyme, catalytic domain"/>
    <property type="match status" value="1"/>
</dbReference>
<proteinExistence type="predicted"/>
<organism evidence="1 2">
    <name type="scientific">Nocardia nova SH22a</name>
    <dbReference type="NCBI Taxonomy" id="1415166"/>
    <lineage>
        <taxon>Bacteria</taxon>
        <taxon>Bacillati</taxon>
        <taxon>Actinomycetota</taxon>
        <taxon>Actinomycetes</taxon>
        <taxon>Mycobacteriales</taxon>
        <taxon>Nocardiaceae</taxon>
        <taxon>Nocardia</taxon>
    </lineage>
</organism>
<protein>
    <submittedName>
        <fullName evidence="1">Uncharacterized protein</fullName>
    </submittedName>
</protein>
<evidence type="ECO:0000313" key="2">
    <source>
        <dbReference type="Proteomes" id="UP000019150"/>
    </source>
</evidence>
<name>W5TS61_9NOCA</name>
<dbReference type="KEGG" id="nno:NONO_c52710"/>
<dbReference type="PATRIC" id="fig|1415166.3.peg.5430"/>
<keyword evidence="2" id="KW-1185">Reference proteome</keyword>
<dbReference type="STRING" id="1415166.NONO_c52710"/>